<dbReference type="KEGG" id="bacg:D2962_09760"/>
<protein>
    <submittedName>
        <fullName evidence="1">Uncharacterized protein</fullName>
    </submittedName>
</protein>
<proteinExistence type="predicted"/>
<name>A0A3G2R675_9FIRM</name>
<dbReference type="Proteomes" id="UP000280960">
    <property type="component" value="Chromosome"/>
</dbReference>
<sequence length="86" mass="9753">MSLTYDMHDGKIYPIFKCDFCGWPIFGGSTVVFRNGNIEILHNSCWLSYLDQNPDALDCITTSLGILLDSLRENTVRGKYVFVNKA</sequence>
<organism evidence="1 2">
    <name type="scientific">Biomaibacter acetigenes</name>
    <dbReference type="NCBI Taxonomy" id="2316383"/>
    <lineage>
        <taxon>Bacteria</taxon>
        <taxon>Bacillati</taxon>
        <taxon>Bacillota</taxon>
        <taxon>Clostridia</taxon>
        <taxon>Thermosediminibacterales</taxon>
        <taxon>Tepidanaerobacteraceae</taxon>
        <taxon>Biomaibacter</taxon>
    </lineage>
</organism>
<dbReference type="AlphaFoldDB" id="A0A3G2R675"/>
<gene>
    <name evidence="1" type="ORF">D2962_09760</name>
</gene>
<keyword evidence="2" id="KW-1185">Reference proteome</keyword>
<evidence type="ECO:0000313" key="1">
    <source>
        <dbReference type="EMBL" id="AYO30865.1"/>
    </source>
</evidence>
<reference evidence="1 2" key="1">
    <citation type="submission" date="2018-10" db="EMBL/GenBank/DDBJ databases">
        <authorList>
            <person name="Zhang X."/>
        </authorList>
    </citation>
    <scope>NUCLEOTIDE SEQUENCE [LARGE SCALE GENOMIC DNA]</scope>
    <source>
        <strain evidence="1 2">SK-G1</strain>
    </source>
</reference>
<accession>A0A3G2R675</accession>
<dbReference type="EMBL" id="CP033169">
    <property type="protein sequence ID" value="AYO30865.1"/>
    <property type="molecule type" value="Genomic_DNA"/>
</dbReference>
<evidence type="ECO:0000313" key="2">
    <source>
        <dbReference type="Proteomes" id="UP000280960"/>
    </source>
</evidence>